<feature type="transmembrane region" description="Helical" evidence="1">
    <location>
        <begin position="6"/>
        <end position="31"/>
    </location>
</feature>
<reference evidence="2 3" key="1">
    <citation type="submission" date="2020-08" db="EMBL/GenBank/DDBJ databases">
        <title>A Genomic Blueprint of the Chicken Gut Microbiome.</title>
        <authorList>
            <person name="Gilroy R."/>
            <person name="Ravi A."/>
            <person name="Getino M."/>
            <person name="Pursley I."/>
            <person name="Horton D.L."/>
            <person name="Alikhan N.-F."/>
            <person name="Baker D."/>
            <person name="Gharbi K."/>
            <person name="Hall N."/>
            <person name="Watson M."/>
            <person name="Adriaenssens E.M."/>
            <person name="Foster-Nyarko E."/>
            <person name="Jarju S."/>
            <person name="Secka A."/>
            <person name="Antonio M."/>
            <person name="Oren A."/>
            <person name="Chaudhuri R."/>
            <person name="La Ragione R.M."/>
            <person name="Hildebrand F."/>
            <person name="Pallen M.J."/>
        </authorList>
    </citation>
    <scope>NUCLEOTIDE SEQUENCE [LARGE SCALE GENOMIC DNA]</scope>
    <source>
        <strain evidence="2 3">Sa3CUN1</strain>
    </source>
</reference>
<dbReference type="RefSeq" id="WP_191750272.1">
    <property type="nucleotide sequence ID" value="NZ_JACSQZ010000035.1"/>
</dbReference>
<dbReference type="Proteomes" id="UP000640335">
    <property type="component" value="Unassembled WGS sequence"/>
</dbReference>
<evidence type="ECO:0000256" key="1">
    <source>
        <dbReference type="SAM" id="Phobius"/>
    </source>
</evidence>
<dbReference type="EMBL" id="JACSQZ010000035">
    <property type="protein sequence ID" value="MBD7915511.1"/>
    <property type="molecule type" value="Genomic_DNA"/>
</dbReference>
<comment type="caution">
    <text evidence="2">The sequence shown here is derived from an EMBL/GenBank/DDBJ whole genome shotgun (WGS) entry which is preliminary data.</text>
</comment>
<evidence type="ECO:0000313" key="2">
    <source>
        <dbReference type="EMBL" id="MBD7915511.1"/>
    </source>
</evidence>
<keyword evidence="1" id="KW-1133">Transmembrane helix</keyword>
<sequence>MRTKKLSIIFSLIIIVLLFFISVIVINILNIGKKEVKVARKFIEELSENSIIKENNDLEKEIIKEEILNKKSNRNSKIKYSVIVGKYAVDIDKDYNILGFSNKNINEVSLKSNEISEDDAIYLAKSYLVKITQEDFKFKEIRNQEGIDSSVYNVIFYKYREGYPYYYQEINTLINKNTGELEGYSNYPVTDVNYIDDINITEKEANNIIKENFKMLKLDIIITEEPILCYVNISDKEMVLAYVFNIGINSENNKDNCISLVRADTGEIINYNLEAVAIE</sequence>
<proteinExistence type="predicted"/>
<protein>
    <recommendedName>
        <fullName evidence="4">PepSY domain-containing protein</fullName>
    </recommendedName>
</protein>
<accession>A0ABR8Q513</accession>
<evidence type="ECO:0000313" key="3">
    <source>
        <dbReference type="Proteomes" id="UP000640335"/>
    </source>
</evidence>
<keyword evidence="1" id="KW-0812">Transmembrane</keyword>
<name>A0ABR8Q513_9CLOT</name>
<keyword evidence="1" id="KW-0472">Membrane</keyword>
<evidence type="ECO:0008006" key="4">
    <source>
        <dbReference type="Google" id="ProtNLM"/>
    </source>
</evidence>
<keyword evidence="3" id="KW-1185">Reference proteome</keyword>
<gene>
    <name evidence="2" type="ORF">H9660_10165</name>
</gene>
<organism evidence="2 3">
    <name type="scientific">Clostridium gallinarum</name>
    <dbReference type="NCBI Taxonomy" id="2762246"/>
    <lineage>
        <taxon>Bacteria</taxon>
        <taxon>Bacillati</taxon>
        <taxon>Bacillota</taxon>
        <taxon>Clostridia</taxon>
        <taxon>Eubacteriales</taxon>
        <taxon>Clostridiaceae</taxon>
        <taxon>Clostridium</taxon>
    </lineage>
</organism>